<dbReference type="Proteomes" id="UP000324285">
    <property type="component" value="Chromosome"/>
</dbReference>
<keyword evidence="4" id="KW-1185">Reference proteome</keyword>
<proteinExistence type="inferred from homology"/>
<organism evidence="3 4">
    <name type="scientific">Halomonas binhaiensis</name>
    <dbReference type="NCBI Taxonomy" id="2562282"/>
    <lineage>
        <taxon>Bacteria</taxon>
        <taxon>Pseudomonadati</taxon>
        <taxon>Pseudomonadota</taxon>
        <taxon>Gammaproteobacteria</taxon>
        <taxon>Oceanospirillales</taxon>
        <taxon>Halomonadaceae</taxon>
        <taxon>Halomonas</taxon>
    </lineage>
</organism>
<dbReference type="PANTHER" id="PTHR47505:SF1">
    <property type="entry name" value="DNA UTILIZATION PROTEIN YHGH"/>
    <property type="match status" value="1"/>
</dbReference>
<evidence type="ECO:0000313" key="3">
    <source>
        <dbReference type="EMBL" id="QEM81468.1"/>
    </source>
</evidence>
<sequence length="284" mass="31599">MVNSNLGIRLTERIRAINQLSTRFVAKVDSCMARCLPGCCPLCRAPLQTRDALVCRHGPICERCYVSLPFNRQACERCAEPLVMYASQGCASWADEIAGSASRLCGRCLTRPPAFMATRAPLLYRGEVRTLMQRFKFDGDRRSGQMLLSVFLQAESIHEAMGHGNEATSHLPEALVAVPLHCGRARQRGFNQAHWLATRLADRLGIPLMVAQRKRDDLSQRKLTRAGRQRNLRGAFEVSGSLPRHIALVDDVMTTGATLDSLARACRRAGAKRIEAWVMARTPR</sequence>
<feature type="domain" description="Phosphoribosyltransferase" evidence="2">
    <location>
        <begin position="196"/>
        <end position="281"/>
    </location>
</feature>
<gene>
    <name evidence="3" type="ORF">E4T21_07860</name>
</gene>
<dbReference type="OrthoDB" id="9793412at2"/>
<dbReference type="Pfam" id="PF00156">
    <property type="entry name" value="Pribosyltran"/>
    <property type="match status" value="1"/>
</dbReference>
<evidence type="ECO:0000256" key="1">
    <source>
        <dbReference type="ARBA" id="ARBA00008007"/>
    </source>
</evidence>
<dbReference type="AlphaFoldDB" id="A0A5C1NGB4"/>
<dbReference type="InterPro" id="IPR029057">
    <property type="entry name" value="PRTase-like"/>
</dbReference>
<accession>A0A5C1NGB4</accession>
<protein>
    <submittedName>
        <fullName evidence="3">ComF family protein</fullName>
    </submittedName>
</protein>
<reference evidence="3" key="1">
    <citation type="submission" date="2021-02" db="EMBL/GenBank/DDBJ databases">
        <title>Strain Y2R2, a novel species of the genus Halomonas.</title>
        <authorList>
            <person name="Huang H."/>
        </authorList>
    </citation>
    <scope>NUCLEOTIDE SEQUENCE</scope>
    <source>
        <strain evidence="3">Y2R2</strain>
    </source>
</reference>
<comment type="similarity">
    <text evidence="1">Belongs to the ComF/GntX family.</text>
</comment>
<dbReference type="SUPFAM" id="SSF53271">
    <property type="entry name" value="PRTase-like"/>
    <property type="match status" value="1"/>
</dbReference>
<dbReference type="CDD" id="cd06223">
    <property type="entry name" value="PRTases_typeI"/>
    <property type="match status" value="1"/>
</dbReference>
<evidence type="ECO:0000259" key="2">
    <source>
        <dbReference type="Pfam" id="PF00156"/>
    </source>
</evidence>
<dbReference type="InterPro" id="IPR051910">
    <property type="entry name" value="ComF/GntX_DNA_util-trans"/>
</dbReference>
<name>A0A5C1NGB4_9GAMM</name>
<dbReference type="EMBL" id="CP038437">
    <property type="protein sequence ID" value="QEM81468.1"/>
    <property type="molecule type" value="Genomic_DNA"/>
</dbReference>
<dbReference type="InterPro" id="IPR000836">
    <property type="entry name" value="PRTase_dom"/>
</dbReference>
<dbReference type="KEGG" id="hbh:E4T21_07860"/>
<dbReference type="Gene3D" id="3.40.50.2020">
    <property type="match status" value="1"/>
</dbReference>
<dbReference type="PANTHER" id="PTHR47505">
    <property type="entry name" value="DNA UTILIZATION PROTEIN YHGH"/>
    <property type="match status" value="1"/>
</dbReference>
<evidence type="ECO:0000313" key="4">
    <source>
        <dbReference type="Proteomes" id="UP000324285"/>
    </source>
</evidence>